<dbReference type="OrthoDB" id="9801978at2"/>
<dbReference type="Pfam" id="PF01168">
    <property type="entry name" value="Ala_racemase_N"/>
    <property type="match status" value="1"/>
</dbReference>
<dbReference type="SMART" id="SM01005">
    <property type="entry name" value="Ala_racemase_C"/>
    <property type="match status" value="1"/>
</dbReference>
<evidence type="ECO:0000256" key="3">
    <source>
        <dbReference type="ARBA" id="ARBA00023235"/>
    </source>
</evidence>
<dbReference type="InterPro" id="IPR029066">
    <property type="entry name" value="PLP-binding_barrel"/>
</dbReference>
<dbReference type="STRING" id="862908.BMS_2785"/>
<protein>
    <submittedName>
        <fullName evidence="7">Alanine racemase</fullName>
    </submittedName>
</protein>
<proteinExistence type="predicted"/>
<feature type="binding site" evidence="5">
    <location>
        <position position="317"/>
    </location>
    <ligand>
        <name>substrate</name>
    </ligand>
</feature>
<feature type="modified residue" description="N6-(pyridoxal phosphate)lysine" evidence="4">
    <location>
        <position position="35"/>
    </location>
</feature>
<evidence type="ECO:0000313" key="8">
    <source>
        <dbReference type="Proteomes" id="UP000008963"/>
    </source>
</evidence>
<dbReference type="GO" id="GO:0005829">
    <property type="term" value="C:cytosol"/>
    <property type="evidence" value="ECO:0007669"/>
    <property type="project" value="TreeGrafter"/>
</dbReference>
<dbReference type="Gene3D" id="2.40.37.10">
    <property type="entry name" value="Lyase, Ornithine Decarboxylase, Chain A, domain 1"/>
    <property type="match status" value="1"/>
</dbReference>
<dbReference type="InterPro" id="IPR009006">
    <property type="entry name" value="Ala_racemase/Decarboxylase_C"/>
</dbReference>
<dbReference type="InterPro" id="IPR001608">
    <property type="entry name" value="Ala_racemase_N"/>
</dbReference>
<dbReference type="HOGENOM" id="CLU_028393_1_0_7"/>
<dbReference type="Proteomes" id="UP000008963">
    <property type="component" value="Chromosome"/>
</dbReference>
<evidence type="ECO:0000256" key="2">
    <source>
        <dbReference type="ARBA" id="ARBA00022898"/>
    </source>
</evidence>
<dbReference type="GO" id="GO:0030170">
    <property type="term" value="F:pyridoxal phosphate binding"/>
    <property type="evidence" value="ECO:0007669"/>
    <property type="project" value="TreeGrafter"/>
</dbReference>
<reference evidence="8" key="1">
    <citation type="journal article" date="2013" name="ISME J.">
        <title>A small predatory core genome in the divergent marine Bacteriovorax marinus SJ and the terrestrial Bdellovibrio bacteriovorus.</title>
        <authorList>
            <person name="Crossman L.C."/>
            <person name="Chen H."/>
            <person name="Cerdeno-Tarraga A.M."/>
            <person name="Brooks K."/>
            <person name="Quail M.A."/>
            <person name="Pineiro S.A."/>
            <person name="Hobley L."/>
            <person name="Sockett R.E."/>
            <person name="Bentley S.D."/>
            <person name="Parkhill J."/>
            <person name="Williams H.N."/>
            <person name="Stine O.C."/>
        </authorList>
    </citation>
    <scope>NUCLEOTIDE SEQUENCE [LARGE SCALE GENOMIC DNA]</scope>
    <source>
        <strain evidence="8">ATCC BAA-682 / DSM 15412 / SJ</strain>
    </source>
</reference>
<name>E1WY06_HALMS</name>
<sequence>MRFRSRHFISFEKLENNYKKLKEICVDNKIIFMVKANAYGHGVIPIVRHSVEKLGITEFGCASLGEALLLREELYDLEFEIYVFSDVQVELRECAEIYLNRRIIPVISNRDDLDFILNSREFENFPLFIKFNTGMNRLGLEMDKVDEVIRSIRVSGRKSIYHLMTHLSSSSLPIKKNKRNIIQFENFEKIKKAFSDAGIEVERTSIANSGAIEQGAGLGETHVRPGLMMYGPSSMLPQYSDLSLWSGEIISKLETYVISIFDVEKGQPVGYGATPCPSKGKVAIVALGYGDGFTTRYIGTHLYHKDIKGKVVGRVNMDMAQVFFDENSLPDLKVGDSFTLWDHSAERFAEFCKEAKIIPYEVFIGITQRVPKIYS</sequence>
<evidence type="ECO:0000259" key="6">
    <source>
        <dbReference type="SMART" id="SM01005"/>
    </source>
</evidence>
<dbReference type="AlphaFoldDB" id="E1WY06"/>
<dbReference type="Pfam" id="PF00842">
    <property type="entry name" value="Ala_racemase_C"/>
    <property type="match status" value="1"/>
</dbReference>
<dbReference type="Gene3D" id="3.20.20.10">
    <property type="entry name" value="Alanine racemase"/>
    <property type="match status" value="1"/>
</dbReference>
<keyword evidence="8" id="KW-1185">Reference proteome</keyword>
<accession>E1WY06</accession>
<evidence type="ECO:0000256" key="4">
    <source>
        <dbReference type="PIRSR" id="PIRSR600821-50"/>
    </source>
</evidence>
<dbReference type="RefSeq" id="WP_014245335.1">
    <property type="nucleotide sequence ID" value="NC_016620.1"/>
</dbReference>
<dbReference type="EMBL" id="FQ312005">
    <property type="protein sequence ID" value="CBW27561.1"/>
    <property type="molecule type" value="Genomic_DNA"/>
</dbReference>
<dbReference type="SUPFAM" id="SSF51419">
    <property type="entry name" value="PLP-binding barrel"/>
    <property type="match status" value="1"/>
</dbReference>
<feature type="domain" description="Alanine racemase C-terminal" evidence="6">
    <location>
        <begin position="250"/>
        <end position="375"/>
    </location>
</feature>
<dbReference type="GO" id="GO:0008784">
    <property type="term" value="F:alanine racemase activity"/>
    <property type="evidence" value="ECO:0007669"/>
    <property type="project" value="InterPro"/>
</dbReference>
<dbReference type="GO" id="GO:0006522">
    <property type="term" value="P:alanine metabolic process"/>
    <property type="evidence" value="ECO:0007669"/>
    <property type="project" value="InterPro"/>
</dbReference>
<evidence type="ECO:0000256" key="5">
    <source>
        <dbReference type="PIRSR" id="PIRSR600821-52"/>
    </source>
</evidence>
<evidence type="ECO:0000256" key="1">
    <source>
        <dbReference type="ARBA" id="ARBA00001933"/>
    </source>
</evidence>
<dbReference type="KEGG" id="bmx:BMS_2785"/>
<evidence type="ECO:0000313" key="7">
    <source>
        <dbReference type="EMBL" id="CBW27561.1"/>
    </source>
</evidence>
<dbReference type="PRINTS" id="PR00992">
    <property type="entry name" value="ALARACEMASE"/>
</dbReference>
<feature type="binding site" evidence="5">
    <location>
        <position position="137"/>
    </location>
    <ligand>
        <name>substrate</name>
    </ligand>
</feature>
<dbReference type="PANTHER" id="PTHR30511">
    <property type="entry name" value="ALANINE RACEMASE"/>
    <property type="match status" value="1"/>
</dbReference>
<organism evidence="7 8">
    <name type="scientific">Halobacteriovorax marinus (strain ATCC BAA-682 / DSM 15412 / SJ)</name>
    <name type="common">Bacteriovorax marinus</name>
    <dbReference type="NCBI Taxonomy" id="862908"/>
    <lineage>
        <taxon>Bacteria</taxon>
        <taxon>Pseudomonadati</taxon>
        <taxon>Bdellovibrionota</taxon>
        <taxon>Bacteriovoracia</taxon>
        <taxon>Bacteriovoracales</taxon>
        <taxon>Halobacteriovoraceae</taxon>
        <taxon>Halobacteriovorax</taxon>
    </lineage>
</organism>
<gene>
    <name evidence="7" type="primary">alr</name>
    <name evidence="7" type="ordered locus">BMS_2785</name>
</gene>
<keyword evidence="3" id="KW-0413">Isomerase</keyword>
<comment type="cofactor">
    <cofactor evidence="1 4">
        <name>pyridoxal 5'-phosphate</name>
        <dbReference type="ChEBI" id="CHEBI:597326"/>
    </cofactor>
</comment>
<dbReference type="SUPFAM" id="SSF50621">
    <property type="entry name" value="Alanine racemase C-terminal domain-like"/>
    <property type="match status" value="1"/>
</dbReference>
<dbReference type="NCBIfam" id="TIGR00492">
    <property type="entry name" value="alr"/>
    <property type="match status" value="1"/>
</dbReference>
<dbReference type="PANTHER" id="PTHR30511:SF0">
    <property type="entry name" value="ALANINE RACEMASE, CATABOLIC-RELATED"/>
    <property type="match status" value="1"/>
</dbReference>
<dbReference type="CDD" id="cd00430">
    <property type="entry name" value="PLPDE_III_AR"/>
    <property type="match status" value="1"/>
</dbReference>
<dbReference type="InterPro" id="IPR011079">
    <property type="entry name" value="Ala_racemase_C"/>
</dbReference>
<dbReference type="InterPro" id="IPR000821">
    <property type="entry name" value="Ala_racemase"/>
</dbReference>
<dbReference type="PATRIC" id="fig|862908.3.peg.2661"/>
<keyword evidence="2 4" id="KW-0663">Pyridoxal phosphate</keyword>
<dbReference type="eggNOG" id="COG0787">
    <property type="taxonomic scope" value="Bacteria"/>
</dbReference>